<dbReference type="SUPFAM" id="SSF56349">
    <property type="entry name" value="DNA breaking-rejoining enzymes"/>
    <property type="match status" value="1"/>
</dbReference>
<evidence type="ECO:0008006" key="2">
    <source>
        <dbReference type="Google" id="ProtNLM"/>
    </source>
</evidence>
<dbReference type="AlphaFoldDB" id="C3UMW2"/>
<reference evidence="1" key="2">
    <citation type="journal article" date="2009" name="Appl. Environ. Microbiol.">
        <title>Lateral transfer of genes for hexahydro-1,3,5-trinitro-1,3,5-triazine (RDX) degradation.</title>
        <authorList>
            <person name="Andeer P.F."/>
            <person name="Stahl D.A."/>
            <person name="Bruce N.C."/>
            <person name="Strand S.E."/>
        </authorList>
    </citation>
    <scope>NUCLEOTIDE SEQUENCE</scope>
    <source>
        <strain evidence="1">MA1</strain>
        <plasmid evidence="1">pMA1</plasmid>
    </source>
</reference>
<geneLocation type="plasmid" evidence="1">
    <name>pMA1</name>
</geneLocation>
<reference evidence="1" key="1">
    <citation type="submission" date="2008-12" db="EMBL/GenBank/DDBJ databases">
        <authorList>
            <person name="Andeer P."/>
            <person name="Stahl D.A."/>
            <person name="Bruce N.C."/>
            <person name="Strand S.E."/>
        </authorList>
    </citation>
    <scope>NUCLEOTIDE SEQUENCE</scope>
    <source>
        <strain evidence="1">MA1</strain>
        <plasmid evidence="1">pMA1</plasmid>
    </source>
</reference>
<dbReference type="InterPro" id="IPR011010">
    <property type="entry name" value="DNA_brk_join_enz"/>
</dbReference>
<organism evidence="1">
    <name type="scientific">Microbacterium sp. MA1</name>
    <dbReference type="NCBI Taxonomy" id="614068"/>
    <lineage>
        <taxon>Bacteria</taxon>
        <taxon>Bacillati</taxon>
        <taxon>Actinomycetota</taxon>
        <taxon>Actinomycetes</taxon>
        <taxon>Micrococcales</taxon>
        <taxon>Microbacteriaceae</taxon>
        <taxon>Microbacterium</taxon>
    </lineage>
</organism>
<evidence type="ECO:0000313" key="1">
    <source>
        <dbReference type="EMBL" id="ACO88853.1"/>
    </source>
</evidence>
<dbReference type="GO" id="GO:0003677">
    <property type="term" value="F:DNA binding"/>
    <property type="evidence" value="ECO:0007669"/>
    <property type="project" value="InterPro"/>
</dbReference>
<protein>
    <recommendedName>
        <fullName evidence="2">Site-specific recombinase XerD</fullName>
    </recommendedName>
</protein>
<sequence>MTTASEHPCSECGNRAPRVKRLPGGGGLCRPCYNVSRRVECSHCGRVRPPSARTENGAPLCGHCARPKRACARCGRVDHVTAIVDGEDLCQRCYPAPVRACGHCGRERRIATRRQDGVADLCHRCYRTTIAECVICQEERAIHTTWPLGPVCGLCYRHELRNPDDCGSCGQVKVLIGRNDLGERICGPCGGSERDYLCGTCGAAGDQHFENTCVPCSVIRAAGDLLAAATGVIPARLAGLPDALAHRGRVDSTMRWLLKPTPRALLQAIGTEESITHASVDACSPGQARHHLRALLVDVGVLPVRDEQTQRLETWAEEYLTQLPPHHAAVITPYAQWRVLRTVRRRAARRRTSIGVADSARERIRAAARLLHYLEQDGDGLFSLTQDALDRWTGGNAARSAAIAQFISWLSSTGLHPGLRVERGKMVKPSEISDAEEHHALIRSFIAGSDDTVNLATRVAALLVLLYGARIDRIHRLTTADTSTGGGRTYLALSAEPIELPGPVAQLLARLVGDAERDSRALRRDGEGSHLFVSPRRQHEPIHPTTLGRWMARAGVSPRIARNYAMLALTSDLPAAVVATQVGITAQAASRWAQFSQRDSAEYIAARVGLL</sequence>
<keyword evidence="1" id="KW-0614">Plasmid</keyword>
<proteinExistence type="predicted"/>
<dbReference type="EMBL" id="FJ577793">
    <property type="protein sequence ID" value="ACO88853.1"/>
    <property type="molecule type" value="Genomic_DNA"/>
</dbReference>
<name>C3UMW2_9MICO</name>
<accession>C3UMW2</accession>